<dbReference type="EMBL" id="JBBMFT010000004">
    <property type="protein sequence ID" value="MEQ2456668.1"/>
    <property type="molecule type" value="Genomic_DNA"/>
</dbReference>
<dbReference type="PANTHER" id="PTHR48078:SF6">
    <property type="entry name" value="L-THREONINE DEHYDRATASE CATABOLIC TDCB"/>
    <property type="match status" value="1"/>
</dbReference>
<sequence>MRYVLGAKCVKCGKEYAAVPDLTTCTCGGILDIQYDYAAIRRDFSPKDLAACSDWSMWRYRPFLPVEERSSPPPLRVGWSPLYRADRLAGELGLNTLYIKDDGLNPTASLKDRASALAVVKAREAGADTIACSSTGNAASSLAGNAAAAGLATYIFVPARAPKGKVAQLRIFGSTVISVDGSYEDTFELSKAAIGRWGWYNRNAAINPYLSEGKKTVTLEILEQLHWQAPDYIALSVGDGCTIAGAWKGLKDLYAAGFIDKLPRLIAVQAEGCCPLNRAIQTGQPWQPMEENTLADSIAVGVPRNPDKALHAIRESHGVAVNVSDEEILSAMRLLGRTQGVFGEPAGVTGTAGVKKALELGLISPDSTVVSIVTGNGLKDVQNGIKAAGEPMLVKPDMDALLEAFARRGICPATSTRKETAHE</sequence>
<dbReference type="InterPro" id="IPR004450">
    <property type="entry name" value="Thr_synthase-like"/>
</dbReference>
<feature type="domain" description="Tryptophan synthase beta chain-like PALP" evidence="9">
    <location>
        <begin position="77"/>
        <end position="375"/>
    </location>
</feature>
<name>A0ABV1ETU5_9FIRM</name>
<dbReference type="InterPro" id="IPR050147">
    <property type="entry name" value="Ser/Thr_Dehydratase"/>
</dbReference>
<comment type="caution">
    <text evidence="10">The sequence shown here is derived from an EMBL/GenBank/DDBJ whole genome shotgun (WGS) entry which is preliminary data.</text>
</comment>
<dbReference type="EC" id="4.2.3.1" evidence="7 8"/>
<accession>A0ABV1ETU5</accession>
<dbReference type="CDD" id="cd01563">
    <property type="entry name" value="Thr-synth_1"/>
    <property type="match status" value="1"/>
</dbReference>
<evidence type="ECO:0000256" key="6">
    <source>
        <dbReference type="ARBA" id="ARBA00049144"/>
    </source>
</evidence>
<dbReference type="Pfam" id="PF00291">
    <property type="entry name" value="PALP"/>
    <property type="match status" value="1"/>
</dbReference>
<evidence type="ECO:0000256" key="1">
    <source>
        <dbReference type="ARBA" id="ARBA00001933"/>
    </source>
</evidence>
<comment type="catalytic activity">
    <reaction evidence="6 8">
        <text>O-phospho-L-homoserine + H2O = L-threonine + phosphate</text>
        <dbReference type="Rhea" id="RHEA:10840"/>
        <dbReference type="ChEBI" id="CHEBI:15377"/>
        <dbReference type="ChEBI" id="CHEBI:43474"/>
        <dbReference type="ChEBI" id="CHEBI:57590"/>
        <dbReference type="ChEBI" id="CHEBI:57926"/>
        <dbReference type="EC" id="4.2.3.1"/>
    </reaction>
</comment>
<dbReference type="PANTHER" id="PTHR48078">
    <property type="entry name" value="THREONINE DEHYDRATASE, MITOCHONDRIAL-RELATED"/>
    <property type="match status" value="1"/>
</dbReference>
<comment type="function">
    <text evidence="8">Catalyzes the gamma-elimination of phosphate from L-phosphohomoserine and the beta-addition of water to produce L-threonine.</text>
</comment>
<evidence type="ECO:0000313" key="11">
    <source>
        <dbReference type="Proteomes" id="UP001440599"/>
    </source>
</evidence>
<protein>
    <recommendedName>
        <fullName evidence="3 7">Threonine synthase</fullName>
        <ecNumber evidence="7 8">4.2.3.1</ecNumber>
    </recommendedName>
</protein>
<dbReference type="GO" id="GO:0004795">
    <property type="term" value="F:threonine synthase activity"/>
    <property type="evidence" value="ECO:0007669"/>
    <property type="project" value="UniProtKB-EC"/>
</dbReference>
<dbReference type="NCBIfam" id="NF006050">
    <property type="entry name" value="PRK08197.1"/>
    <property type="match status" value="1"/>
</dbReference>
<comment type="cofactor">
    <cofactor evidence="1 8">
        <name>pyridoxal 5'-phosphate</name>
        <dbReference type="ChEBI" id="CHEBI:597326"/>
    </cofactor>
</comment>
<comment type="pathway">
    <text evidence="8">Amino-acid biosynthesis; L-threonine biosynthesis; L-threonine from L-aspartate: step 5/5.</text>
</comment>
<reference evidence="10 11" key="1">
    <citation type="submission" date="2024-03" db="EMBL/GenBank/DDBJ databases">
        <title>Human intestinal bacterial collection.</title>
        <authorList>
            <person name="Pauvert C."/>
            <person name="Hitch T.C.A."/>
            <person name="Clavel T."/>
        </authorList>
    </citation>
    <scope>NUCLEOTIDE SEQUENCE [LARGE SCALE GENOMIC DNA]</scope>
    <source>
        <strain evidence="10 11">CLA-AP-H34</strain>
    </source>
</reference>
<dbReference type="InterPro" id="IPR026260">
    <property type="entry name" value="Thr_Synthase_bac/arc"/>
</dbReference>
<evidence type="ECO:0000256" key="3">
    <source>
        <dbReference type="ARBA" id="ARBA00018679"/>
    </source>
</evidence>
<evidence type="ECO:0000256" key="5">
    <source>
        <dbReference type="ARBA" id="ARBA00023239"/>
    </source>
</evidence>
<dbReference type="RefSeq" id="WP_349140341.1">
    <property type="nucleotide sequence ID" value="NZ_JBBMFT010000004.1"/>
</dbReference>
<organism evidence="10 11">
    <name type="scientific">Flavonifractor hominis</name>
    <dbReference type="NCBI Taxonomy" id="3133178"/>
    <lineage>
        <taxon>Bacteria</taxon>
        <taxon>Bacillati</taxon>
        <taxon>Bacillota</taxon>
        <taxon>Clostridia</taxon>
        <taxon>Eubacteriales</taxon>
        <taxon>Oscillospiraceae</taxon>
        <taxon>Flavonifractor</taxon>
    </lineage>
</organism>
<dbReference type="SUPFAM" id="SSF53686">
    <property type="entry name" value="Tryptophan synthase beta subunit-like PLP-dependent enzymes"/>
    <property type="match status" value="1"/>
</dbReference>
<keyword evidence="8" id="KW-0028">Amino-acid biosynthesis</keyword>
<evidence type="ECO:0000256" key="4">
    <source>
        <dbReference type="ARBA" id="ARBA00022898"/>
    </source>
</evidence>
<keyword evidence="4 8" id="KW-0663">Pyridoxal phosphate</keyword>
<dbReference type="Gene3D" id="3.40.50.1100">
    <property type="match status" value="2"/>
</dbReference>
<dbReference type="Proteomes" id="UP001440599">
    <property type="component" value="Unassembled WGS sequence"/>
</dbReference>
<keyword evidence="8" id="KW-0791">Threonine biosynthesis</keyword>
<keyword evidence="5 8" id="KW-0456">Lyase</keyword>
<evidence type="ECO:0000256" key="2">
    <source>
        <dbReference type="ARBA" id="ARBA00005517"/>
    </source>
</evidence>
<evidence type="ECO:0000256" key="7">
    <source>
        <dbReference type="NCBIfam" id="TIGR00260"/>
    </source>
</evidence>
<proteinExistence type="inferred from homology"/>
<dbReference type="InterPro" id="IPR036052">
    <property type="entry name" value="TrpB-like_PALP_sf"/>
</dbReference>
<evidence type="ECO:0000256" key="8">
    <source>
        <dbReference type="PIRNR" id="PIRNR038945"/>
    </source>
</evidence>
<dbReference type="InterPro" id="IPR001926">
    <property type="entry name" value="TrpB-like_PALP"/>
</dbReference>
<gene>
    <name evidence="10" type="ORF">WMO45_09040</name>
</gene>
<evidence type="ECO:0000259" key="9">
    <source>
        <dbReference type="Pfam" id="PF00291"/>
    </source>
</evidence>
<comment type="similarity">
    <text evidence="2 8">Belongs to the threonine synthase family.</text>
</comment>
<dbReference type="PIRSF" id="PIRSF038945">
    <property type="entry name" value="Thr_synthase"/>
    <property type="match status" value="1"/>
</dbReference>
<keyword evidence="11" id="KW-1185">Reference proteome</keyword>
<evidence type="ECO:0000313" key="10">
    <source>
        <dbReference type="EMBL" id="MEQ2456668.1"/>
    </source>
</evidence>
<dbReference type="NCBIfam" id="TIGR00260">
    <property type="entry name" value="thrC"/>
    <property type="match status" value="1"/>
</dbReference>